<sequence>MIHRLSPGQYLIAAGFVVCWSSGFVGARLAMESPMPVLGLFAWRFLLACILVTTWCWLRGRSASTQDIAHEAVIGSLTMGGYLLGVTLAIEFGVSAGITALIAALQPLLAAALAGPWLGERLSRQGWLGMAIATIGVTFCVIDDIGNGTQTPLWAYALPLASVVSVTLGSLLSARRPTSLPLDWTLASQLGATTIIFTVATLIAGGGRLTTPSLDGVTLTAVVWLIVLSSLGGYGFFVTSLRRLGVTLTSTLVYLTPPVTLVWAATLFGEMPGGQGIAGMGIAIVGVGLAIRNARKSDPRHHARDARHAPRTWSMGETRDAAQKETSPCPPHCDSPRRSA</sequence>
<keyword evidence="4 7" id="KW-1133">Transmembrane helix</keyword>
<evidence type="ECO:0000256" key="2">
    <source>
        <dbReference type="ARBA" id="ARBA00007362"/>
    </source>
</evidence>
<evidence type="ECO:0000256" key="5">
    <source>
        <dbReference type="ARBA" id="ARBA00023136"/>
    </source>
</evidence>
<accession>A0A1H2Y2I2</accession>
<feature type="transmembrane region" description="Helical" evidence="7">
    <location>
        <begin position="217"/>
        <end position="237"/>
    </location>
</feature>
<feature type="domain" description="EamA" evidence="8">
    <location>
        <begin position="154"/>
        <end position="290"/>
    </location>
</feature>
<keyword evidence="5 7" id="KW-0472">Membrane</keyword>
<name>A0A1H2Y2I2_9GAMM</name>
<dbReference type="PANTHER" id="PTHR32322:SF2">
    <property type="entry name" value="EAMA DOMAIN-CONTAINING PROTEIN"/>
    <property type="match status" value="1"/>
</dbReference>
<dbReference type="InterPro" id="IPR037185">
    <property type="entry name" value="EmrE-like"/>
</dbReference>
<keyword evidence="10" id="KW-1185">Reference proteome</keyword>
<dbReference type="AlphaFoldDB" id="A0A1H2Y2I2"/>
<feature type="transmembrane region" description="Helical" evidence="7">
    <location>
        <begin position="127"/>
        <end position="147"/>
    </location>
</feature>
<evidence type="ECO:0000259" key="8">
    <source>
        <dbReference type="Pfam" id="PF00892"/>
    </source>
</evidence>
<keyword evidence="3 7" id="KW-0812">Transmembrane</keyword>
<protein>
    <submittedName>
        <fullName evidence="9">Permease of the drug/metabolite transporter (DMT) superfamily</fullName>
    </submittedName>
</protein>
<feature type="transmembrane region" description="Helical" evidence="7">
    <location>
        <begin position="184"/>
        <end position="205"/>
    </location>
</feature>
<dbReference type="SUPFAM" id="SSF103481">
    <property type="entry name" value="Multidrug resistance efflux transporter EmrE"/>
    <property type="match status" value="2"/>
</dbReference>
<evidence type="ECO:0000256" key="3">
    <source>
        <dbReference type="ARBA" id="ARBA00022692"/>
    </source>
</evidence>
<dbReference type="GO" id="GO:0016020">
    <property type="term" value="C:membrane"/>
    <property type="evidence" value="ECO:0007669"/>
    <property type="project" value="UniProtKB-SubCell"/>
</dbReference>
<reference evidence="9 10" key="1">
    <citation type="submission" date="2016-10" db="EMBL/GenBank/DDBJ databases">
        <authorList>
            <person name="de Groot N.N."/>
        </authorList>
    </citation>
    <scope>NUCLEOTIDE SEQUENCE [LARGE SCALE GENOMIC DNA]</scope>
    <source>
        <strain evidence="9 10">DSM 19219</strain>
    </source>
</reference>
<feature type="transmembrane region" description="Helical" evidence="7">
    <location>
        <begin position="277"/>
        <end position="294"/>
    </location>
</feature>
<comment type="subcellular location">
    <subcellularLocation>
        <location evidence="1">Membrane</location>
        <topology evidence="1">Multi-pass membrane protein</topology>
    </subcellularLocation>
</comment>
<feature type="transmembrane region" description="Helical" evidence="7">
    <location>
        <begin position="96"/>
        <end position="115"/>
    </location>
</feature>
<dbReference type="Pfam" id="PF00892">
    <property type="entry name" value="EamA"/>
    <property type="match status" value="2"/>
</dbReference>
<feature type="transmembrane region" description="Helical" evidence="7">
    <location>
        <begin position="37"/>
        <end position="58"/>
    </location>
</feature>
<evidence type="ECO:0000313" key="9">
    <source>
        <dbReference type="EMBL" id="SDW99346.1"/>
    </source>
</evidence>
<evidence type="ECO:0000256" key="6">
    <source>
        <dbReference type="SAM" id="MobiDB-lite"/>
    </source>
</evidence>
<feature type="transmembrane region" description="Helical" evidence="7">
    <location>
        <begin position="244"/>
        <end position="265"/>
    </location>
</feature>
<dbReference type="Proteomes" id="UP000198500">
    <property type="component" value="Unassembled WGS sequence"/>
</dbReference>
<feature type="transmembrane region" description="Helical" evidence="7">
    <location>
        <begin position="153"/>
        <end position="172"/>
    </location>
</feature>
<feature type="transmembrane region" description="Helical" evidence="7">
    <location>
        <begin position="70"/>
        <end position="90"/>
    </location>
</feature>
<organism evidence="9 10">
    <name type="scientific">Aidingimonas halophila</name>
    <dbReference type="NCBI Taxonomy" id="574349"/>
    <lineage>
        <taxon>Bacteria</taxon>
        <taxon>Pseudomonadati</taxon>
        <taxon>Pseudomonadota</taxon>
        <taxon>Gammaproteobacteria</taxon>
        <taxon>Oceanospirillales</taxon>
        <taxon>Halomonadaceae</taxon>
        <taxon>Aidingimonas</taxon>
    </lineage>
</organism>
<evidence type="ECO:0000313" key="10">
    <source>
        <dbReference type="Proteomes" id="UP000198500"/>
    </source>
</evidence>
<feature type="transmembrane region" description="Helical" evidence="7">
    <location>
        <begin position="12"/>
        <end position="31"/>
    </location>
</feature>
<dbReference type="EMBL" id="FNNI01000003">
    <property type="protein sequence ID" value="SDW99346.1"/>
    <property type="molecule type" value="Genomic_DNA"/>
</dbReference>
<feature type="domain" description="EamA" evidence="8">
    <location>
        <begin position="10"/>
        <end position="140"/>
    </location>
</feature>
<evidence type="ECO:0000256" key="1">
    <source>
        <dbReference type="ARBA" id="ARBA00004141"/>
    </source>
</evidence>
<dbReference type="InterPro" id="IPR050638">
    <property type="entry name" value="AA-Vitamin_Transporters"/>
</dbReference>
<dbReference type="InterPro" id="IPR000620">
    <property type="entry name" value="EamA_dom"/>
</dbReference>
<gene>
    <name evidence="9" type="ORF">SAMN05443545_103353</name>
</gene>
<evidence type="ECO:0000256" key="7">
    <source>
        <dbReference type="SAM" id="Phobius"/>
    </source>
</evidence>
<dbReference type="PANTHER" id="PTHR32322">
    <property type="entry name" value="INNER MEMBRANE TRANSPORTER"/>
    <property type="match status" value="1"/>
</dbReference>
<comment type="similarity">
    <text evidence="2">Belongs to the EamA transporter family.</text>
</comment>
<feature type="region of interest" description="Disordered" evidence="6">
    <location>
        <begin position="296"/>
        <end position="340"/>
    </location>
</feature>
<evidence type="ECO:0000256" key="4">
    <source>
        <dbReference type="ARBA" id="ARBA00022989"/>
    </source>
</evidence>
<dbReference type="OrthoDB" id="9809509at2"/>
<proteinExistence type="inferred from homology"/>